<gene>
    <name evidence="2" type="ORF">K7X08_022131</name>
</gene>
<dbReference type="EMBL" id="JAJAGQ010000023">
    <property type="protein sequence ID" value="KAJ8528439.1"/>
    <property type="molecule type" value="Genomic_DNA"/>
</dbReference>
<comment type="caution">
    <text evidence="2">The sequence shown here is derived from an EMBL/GenBank/DDBJ whole genome shotgun (WGS) entry which is preliminary data.</text>
</comment>
<evidence type="ECO:0000313" key="3">
    <source>
        <dbReference type="Proteomes" id="UP001152561"/>
    </source>
</evidence>
<organism evidence="2 3">
    <name type="scientific">Anisodus acutangulus</name>
    <dbReference type="NCBI Taxonomy" id="402998"/>
    <lineage>
        <taxon>Eukaryota</taxon>
        <taxon>Viridiplantae</taxon>
        <taxon>Streptophyta</taxon>
        <taxon>Embryophyta</taxon>
        <taxon>Tracheophyta</taxon>
        <taxon>Spermatophyta</taxon>
        <taxon>Magnoliopsida</taxon>
        <taxon>eudicotyledons</taxon>
        <taxon>Gunneridae</taxon>
        <taxon>Pentapetalae</taxon>
        <taxon>asterids</taxon>
        <taxon>lamiids</taxon>
        <taxon>Solanales</taxon>
        <taxon>Solanaceae</taxon>
        <taxon>Solanoideae</taxon>
        <taxon>Hyoscyameae</taxon>
        <taxon>Anisodus</taxon>
    </lineage>
</organism>
<evidence type="ECO:0000313" key="2">
    <source>
        <dbReference type="EMBL" id="KAJ8528439.1"/>
    </source>
</evidence>
<dbReference type="AlphaFoldDB" id="A0A9Q1L6Q0"/>
<keyword evidence="3" id="KW-1185">Reference proteome</keyword>
<name>A0A9Q1L6Q0_9SOLA</name>
<accession>A0A9Q1L6Q0</accession>
<feature type="compositionally biased region" description="Basic residues" evidence="1">
    <location>
        <begin position="215"/>
        <end position="224"/>
    </location>
</feature>
<sequence>MRQNHVRTRWKGHQLQHLTDFDDSLDKGVGKQECISPVMSGPSFSLHIDDSQSVSVGSPKLNQGDSKSYDDPKTQNSEEVNEAVAGKDVDNVKRKGKEKVAADVVSEQAREVVLPQGGDVESADTGNEFIDSRVEKMSESVLAPPPEDVVQPKTDQLADEVLAKVEDIVKDCGVGPSGASGGDNDSEEEAPDFVIPPDTNVVEINDDQTTLVAPRRGRSRRPANVKKSTFVPVSDLSELGETPLKPVKGRSLLMLSITSHC</sequence>
<feature type="region of interest" description="Disordered" evidence="1">
    <location>
        <begin position="173"/>
        <end position="229"/>
    </location>
</feature>
<proteinExistence type="predicted"/>
<protein>
    <submittedName>
        <fullName evidence="2">Uncharacterized protein</fullName>
    </submittedName>
</protein>
<dbReference type="Proteomes" id="UP001152561">
    <property type="component" value="Unassembled WGS sequence"/>
</dbReference>
<evidence type="ECO:0000256" key="1">
    <source>
        <dbReference type="SAM" id="MobiDB-lite"/>
    </source>
</evidence>
<feature type="region of interest" description="Disordered" evidence="1">
    <location>
        <begin position="36"/>
        <end position="83"/>
    </location>
</feature>
<feature type="compositionally biased region" description="Polar residues" evidence="1">
    <location>
        <begin position="51"/>
        <end position="66"/>
    </location>
</feature>
<dbReference type="OrthoDB" id="1329093at2759"/>
<reference evidence="3" key="1">
    <citation type="journal article" date="2023" name="Proc. Natl. Acad. Sci. U.S.A.">
        <title>Genomic and structural basis for evolution of tropane alkaloid biosynthesis.</title>
        <authorList>
            <person name="Wanga Y.-J."/>
            <person name="Taina T."/>
            <person name="Yua J.-Y."/>
            <person name="Lia J."/>
            <person name="Xua B."/>
            <person name="Chenc J."/>
            <person name="D'Auriad J.C."/>
            <person name="Huanga J.-P."/>
            <person name="Huanga S.-X."/>
        </authorList>
    </citation>
    <scope>NUCLEOTIDE SEQUENCE [LARGE SCALE GENOMIC DNA]</scope>
    <source>
        <strain evidence="3">cv. KIB-2019</strain>
    </source>
</reference>